<protein>
    <submittedName>
        <fullName evidence="1">Uncharacterized protein</fullName>
    </submittedName>
</protein>
<evidence type="ECO:0000313" key="1">
    <source>
        <dbReference type="EMBL" id="OCR91775.1"/>
    </source>
</evidence>
<proteinExistence type="predicted"/>
<organism evidence="1 2">
    <name type="scientific">Campylobacter fetus subsp. testudinum</name>
    <dbReference type="NCBI Taxonomy" id="1507806"/>
    <lineage>
        <taxon>Bacteria</taxon>
        <taxon>Pseudomonadati</taxon>
        <taxon>Campylobacterota</taxon>
        <taxon>Epsilonproteobacteria</taxon>
        <taxon>Campylobacterales</taxon>
        <taxon>Campylobacteraceae</taxon>
        <taxon>Campylobacter</taxon>
    </lineage>
</organism>
<evidence type="ECO:0000313" key="2">
    <source>
        <dbReference type="Proteomes" id="UP000093100"/>
    </source>
</evidence>
<dbReference type="Proteomes" id="UP000093100">
    <property type="component" value="Unassembled WGS sequence"/>
</dbReference>
<gene>
    <name evidence="1" type="ORF">CFT12S02225_01345</name>
</gene>
<sequence length="231" mass="27562">MFGFSDPTLFFKTHSDISEFFAKHICVYDKNRHFIDFICNNPEYNIQNMVFKLQNGDILNAYMDIEIVYPKDKTEYFYRVSITKTMLYEKNPTNPQNLNSDSIFNFTNSNTQNINEKPKQEHKVDSAWLWDTFSFVNLPKDKFAKLLYEFIKKAEYSYEKLYEAKLFNQIDVVNKAVKDLANCAYELKFSDFLKILINIQISCNDEDINEYFNKYKDFVKKLNEIAKKEIL</sequence>
<dbReference type="AlphaFoldDB" id="A0AAX0HDT7"/>
<name>A0AAX0HDT7_CAMFE</name>
<reference evidence="1 2" key="1">
    <citation type="journal article" date="2016" name="Genome Biol. Evol.">
        <title>Comparative Genomics of Campylobacter fetus from Reptiles and Mammals Reveals Divergent Evolution in Host-Associated Lineages.</title>
        <authorList>
            <person name="Gilbert M.J."/>
            <person name="Miller W.G."/>
            <person name="Yee E."/>
            <person name="Zomer A.L."/>
            <person name="van der Graaf-van Bloois L."/>
            <person name="Fitzgerald C."/>
            <person name="Forbes K.J."/>
            <person name="Meric G."/>
            <person name="Sheppard S.K."/>
            <person name="Wagenaar J.A."/>
            <person name="Duim B."/>
        </authorList>
    </citation>
    <scope>NUCLEOTIDE SEQUENCE [LARGE SCALE GENOMIC DNA]</scope>
    <source>
        <strain evidence="1 2">12S02225-3</strain>
    </source>
</reference>
<dbReference type="EMBL" id="LFLK01000001">
    <property type="protein sequence ID" value="OCR91775.1"/>
    <property type="molecule type" value="Genomic_DNA"/>
</dbReference>
<accession>A0AAX0HDT7</accession>
<comment type="caution">
    <text evidence="1">The sequence shown here is derived from an EMBL/GenBank/DDBJ whole genome shotgun (WGS) entry which is preliminary data.</text>
</comment>